<dbReference type="Pfam" id="PF07485">
    <property type="entry name" value="DUF1529"/>
    <property type="match status" value="1"/>
</dbReference>
<dbReference type="InterPro" id="IPR011094">
    <property type="entry name" value="Uncharacterised_LppY/LpqO"/>
</dbReference>
<sequence length="61" mass="6728">MTADQVNPVIRALQAHGITIISLPNHMLYESPRLFSMHFWDTGAATILIQGLRAALDATTH</sequence>
<evidence type="ECO:0000313" key="2">
    <source>
        <dbReference type="Proteomes" id="UP000820669"/>
    </source>
</evidence>
<dbReference type="EMBL" id="JAAXLA010000008">
    <property type="protein sequence ID" value="NMH97046.1"/>
    <property type="molecule type" value="Genomic_DNA"/>
</dbReference>
<protein>
    <submittedName>
        <fullName evidence="1">DUF1259 domain-containing protein</fullName>
    </submittedName>
</protein>
<proteinExistence type="predicted"/>
<organism evidence="1 2">
    <name type="scientific">Pseudonocardia acidicola</name>
    <dbReference type="NCBI Taxonomy" id="2724939"/>
    <lineage>
        <taxon>Bacteria</taxon>
        <taxon>Bacillati</taxon>
        <taxon>Actinomycetota</taxon>
        <taxon>Actinomycetes</taxon>
        <taxon>Pseudonocardiales</taxon>
        <taxon>Pseudonocardiaceae</taxon>
        <taxon>Pseudonocardia</taxon>
    </lineage>
</organism>
<accession>A0ABX1S696</accession>
<dbReference type="RefSeq" id="WP_169380427.1">
    <property type="nucleotide sequence ID" value="NZ_JAAXLA010000008.1"/>
</dbReference>
<gene>
    <name evidence="1" type="ORF">HF526_06895</name>
</gene>
<comment type="caution">
    <text evidence="1">The sequence shown here is derived from an EMBL/GenBank/DDBJ whole genome shotgun (WGS) entry which is preliminary data.</text>
</comment>
<keyword evidence="2" id="KW-1185">Reference proteome</keyword>
<evidence type="ECO:0000313" key="1">
    <source>
        <dbReference type="EMBL" id="NMH97046.1"/>
    </source>
</evidence>
<dbReference type="Proteomes" id="UP000820669">
    <property type="component" value="Unassembled WGS sequence"/>
</dbReference>
<reference evidence="1 2" key="1">
    <citation type="submission" date="2020-04" db="EMBL/GenBank/DDBJ databases">
        <authorList>
            <person name="Klaysubun C."/>
            <person name="Duangmal K."/>
            <person name="Lipun K."/>
        </authorList>
    </citation>
    <scope>NUCLEOTIDE SEQUENCE [LARGE SCALE GENOMIC DNA]</scope>
    <source>
        <strain evidence="1 2">K10HN5</strain>
    </source>
</reference>
<name>A0ABX1S696_9PSEU</name>